<evidence type="ECO:0000313" key="10">
    <source>
        <dbReference type="Proteomes" id="UP000030651"/>
    </source>
</evidence>
<dbReference type="SUPFAM" id="SSF55681">
    <property type="entry name" value="Class II aaRS and biotin synthetases"/>
    <property type="match status" value="1"/>
</dbReference>
<feature type="domain" description="Aminoacyl-transfer RNA synthetases class-II family profile" evidence="8">
    <location>
        <begin position="243"/>
        <end position="726"/>
    </location>
</feature>
<evidence type="ECO:0000256" key="4">
    <source>
        <dbReference type="ARBA" id="ARBA00022840"/>
    </source>
</evidence>
<dbReference type="GO" id="GO:0006422">
    <property type="term" value="P:aspartyl-tRNA aminoacylation"/>
    <property type="evidence" value="ECO:0007669"/>
    <property type="project" value="TreeGrafter"/>
</dbReference>
<evidence type="ECO:0000313" key="9">
    <source>
        <dbReference type="EMBL" id="ETS81843.1"/>
    </source>
</evidence>
<gene>
    <name evidence="9" type="ORF">PFICI_06845</name>
</gene>
<dbReference type="OrthoDB" id="439710at2759"/>
<evidence type="ECO:0000256" key="7">
    <source>
        <dbReference type="SAM" id="MobiDB-lite"/>
    </source>
</evidence>
<name>W3X6V2_PESFW</name>
<protein>
    <recommendedName>
        <fullName evidence="8">Aminoacyl-transfer RNA synthetases class-II family profile domain-containing protein</fullName>
    </recommendedName>
</protein>
<dbReference type="Gene3D" id="2.40.50.140">
    <property type="entry name" value="Nucleic acid-binding proteins"/>
    <property type="match status" value="1"/>
</dbReference>
<dbReference type="PANTHER" id="PTHR22594">
    <property type="entry name" value="ASPARTYL/LYSYL-TRNA SYNTHETASE"/>
    <property type="match status" value="1"/>
</dbReference>
<dbReference type="STRING" id="1229662.W3X6V2"/>
<dbReference type="GO" id="GO:0005524">
    <property type="term" value="F:ATP binding"/>
    <property type="evidence" value="ECO:0007669"/>
    <property type="project" value="UniProtKB-KW"/>
</dbReference>
<dbReference type="Proteomes" id="UP000030651">
    <property type="component" value="Unassembled WGS sequence"/>
</dbReference>
<dbReference type="InterPro" id="IPR012340">
    <property type="entry name" value="NA-bd_OB-fold"/>
</dbReference>
<evidence type="ECO:0000256" key="6">
    <source>
        <dbReference type="ARBA" id="ARBA00023146"/>
    </source>
</evidence>
<keyword evidence="10" id="KW-1185">Reference proteome</keyword>
<dbReference type="EMBL" id="KI912112">
    <property type="protein sequence ID" value="ETS81843.1"/>
    <property type="molecule type" value="Genomic_DNA"/>
</dbReference>
<dbReference type="GeneID" id="19271858"/>
<keyword evidence="2" id="KW-0436">Ligase</keyword>
<dbReference type="eggNOG" id="KOG2411">
    <property type="taxonomic scope" value="Eukaryota"/>
</dbReference>
<proteinExistence type="inferred from homology"/>
<dbReference type="Pfam" id="PF00152">
    <property type="entry name" value="tRNA-synt_2"/>
    <property type="match status" value="1"/>
</dbReference>
<dbReference type="Gene3D" id="3.30.930.10">
    <property type="entry name" value="Bira Bifunctional Protein, Domain 2"/>
    <property type="match status" value="2"/>
</dbReference>
<dbReference type="PRINTS" id="PR01042">
    <property type="entry name" value="TRNASYNTHASP"/>
</dbReference>
<dbReference type="KEGG" id="pfy:PFICI_06845"/>
<dbReference type="InParanoid" id="W3X6V2"/>
<evidence type="ECO:0000259" key="8">
    <source>
        <dbReference type="PROSITE" id="PS50862"/>
    </source>
</evidence>
<sequence>MRSVALRCLSGARRRLYVPAASPVTHCISLRARPKQLRWISQTTTSEDVVPEEQNDISSGEQTLEPTATAGTPEQPVDSPQETDGKRNENHPLNSTLGQVTGFERGSTVALYGFLGKRRDKSSRLSFCNLDTGGLEDVQIVSKVREDEDKPWVKDLHQKLKATPAYSPVRVGGVLEHRPRPARKDEDEQVEGTPEPVAWDIQMNNLEVFNEFSKDIIVSEDAVWSPSQRHLQLRFDPLLRKRLALRSSVNFEARKYLMKMAFHEYETPVLFKSTPEGAREFLVPTRQPGLAYALPQSPQQSKQVLMASGILRYFQFARCFRDEDSRADRQPEFTQLDIEMGFARRKDVMKTVEGIINSVFHMLRVSEVPREVGGVLYSSAGELFARYDKSRDPDSQRSGRTKLWPLRDLRFHPLVQFSYKEVMEKFGTDKPDLRIPTSICRVEHLLSEDFQKMITSLEDPIVEAIQFKLNDTPSEHMAFIREFMENLPKTTLKFGSSSAPGVFVFDESKPLNGLSALGHQAGEEIASMESKYWPRLQNGDLLIVHARERTDFKGEGWTELGRLRKTIYDAAVQKGLIERDIGFRFCWVKNFPLFTPDIDPGEGQGGAAGVKATHHPFTAPIDPLTAQDWENIENGKPWLVRGDHYDLVLNGNEIGGGSRRIHNRAMQETVMRSILKMPESGIAQFKHLLDALDAGCPPHAGFALGWDRFISLLCDVDSVRDVLAFPKNQKGEDLFASSPSQLTKSQLDTYHLTPSDWAVPETEA</sequence>
<dbReference type="InterPro" id="IPR045864">
    <property type="entry name" value="aa-tRNA-synth_II/BPL/LPL"/>
</dbReference>
<dbReference type="InterPro" id="IPR004115">
    <property type="entry name" value="GAD-like_sf"/>
</dbReference>
<evidence type="ECO:0000256" key="2">
    <source>
        <dbReference type="ARBA" id="ARBA00022598"/>
    </source>
</evidence>
<dbReference type="Gene3D" id="3.30.1360.30">
    <property type="entry name" value="GAD-like domain"/>
    <property type="match status" value="1"/>
</dbReference>
<reference evidence="10" key="1">
    <citation type="journal article" date="2015" name="BMC Genomics">
        <title>Genomic and transcriptomic analysis of the endophytic fungus Pestalotiopsis fici reveals its lifestyle and high potential for synthesis of natural products.</title>
        <authorList>
            <person name="Wang X."/>
            <person name="Zhang X."/>
            <person name="Liu L."/>
            <person name="Xiang M."/>
            <person name="Wang W."/>
            <person name="Sun X."/>
            <person name="Che Y."/>
            <person name="Guo L."/>
            <person name="Liu G."/>
            <person name="Guo L."/>
            <person name="Wang C."/>
            <person name="Yin W.B."/>
            <person name="Stadler M."/>
            <person name="Zhang X."/>
            <person name="Liu X."/>
        </authorList>
    </citation>
    <scope>NUCLEOTIDE SEQUENCE [LARGE SCALE GENOMIC DNA]</scope>
    <source>
        <strain evidence="10">W106-1 / CGMCC3.15140</strain>
    </source>
</reference>
<accession>W3X6V2</accession>
<keyword evidence="5" id="KW-0648">Protein biosynthesis</keyword>
<organism evidence="9 10">
    <name type="scientific">Pestalotiopsis fici (strain W106-1 / CGMCC3.15140)</name>
    <dbReference type="NCBI Taxonomy" id="1229662"/>
    <lineage>
        <taxon>Eukaryota</taxon>
        <taxon>Fungi</taxon>
        <taxon>Dikarya</taxon>
        <taxon>Ascomycota</taxon>
        <taxon>Pezizomycotina</taxon>
        <taxon>Sordariomycetes</taxon>
        <taxon>Xylariomycetidae</taxon>
        <taxon>Amphisphaeriales</taxon>
        <taxon>Sporocadaceae</taxon>
        <taxon>Pestalotiopsis</taxon>
    </lineage>
</organism>
<dbReference type="HAMAP" id="MF_00044">
    <property type="entry name" value="Asp_tRNA_synth_type1"/>
    <property type="match status" value="1"/>
</dbReference>
<dbReference type="InterPro" id="IPR002312">
    <property type="entry name" value="Asp/Asn-tRNA-synth_IIb"/>
</dbReference>
<dbReference type="RefSeq" id="XP_007833617.1">
    <property type="nucleotide sequence ID" value="XM_007835426.1"/>
</dbReference>
<keyword evidence="3" id="KW-0547">Nucleotide-binding</keyword>
<comment type="similarity">
    <text evidence="1">Belongs to the class-II aminoacyl-tRNA synthetase family. Type 1 subfamily.</text>
</comment>
<dbReference type="PROSITE" id="PS50862">
    <property type="entry name" value="AA_TRNA_LIGASE_II"/>
    <property type="match status" value="1"/>
</dbReference>
<dbReference type="NCBIfam" id="TIGR00459">
    <property type="entry name" value="aspS_bact"/>
    <property type="match status" value="1"/>
</dbReference>
<dbReference type="InterPro" id="IPR006195">
    <property type="entry name" value="aa-tRNA-synth_II"/>
</dbReference>
<dbReference type="GO" id="GO:0005739">
    <property type="term" value="C:mitochondrion"/>
    <property type="evidence" value="ECO:0007669"/>
    <property type="project" value="TreeGrafter"/>
</dbReference>
<dbReference type="HOGENOM" id="CLU_014330_2_1_1"/>
<dbReference type="InterPro" id="IPR004524">
    <property type="entry name" value="Asp-tRNA-ligase_1"/>
</dbReference>
<keyword evidence="4" id="KW-0067">ATP-binding</keyword>
<feature type="compositionally biased region" description="Polar residues" evidence="7">
    <location>
        <begin position="56"/>
        <end position="82"/>
    </location>
</feature>
<evidence type="ECO:0000256" key="5">
    <source>
        <dbReference type="ARBA" id="ARBA00022917"/>
    </source>
</evidence>
<evidence type="ECO:0000256" key="1">
    <source>
        <dbReference type="ARBA" id="ARBA00006303"/>
    </source>
</evidence>
<dbReference type="GO" id="GO:0004815">
    <property type="term" value="F:aspartate-tRNA ligase activity"/>
    <property type="evidence" value="ECO:0007669"/>
    <property type="project" value="TreeGrafter"/>
</dbReference>
<keyword evidence="6" id="KW-0030">Aminoacyl-tRNA synthetase</keyword>
<dbReference type="PANTHER" id="PTHR22594:SF5">
    <property type="entry name" value="ASPARTATE--TRNA LIGASE, MITOCHONDRIAL"/>
    <property type="match status" value="1"/>
</dbReference>
<feature type="region of interest" description="Disordered" evidence="7">
    <location>
        <begin position="43"/>
        <end position="99"/>
    </location>
</feature>
<dbReference type="OMA" id="LCGWVDR"/>
<dbReference type="FunCoup" id="W3X6V2">
    <property type="interactions" value="640"/>
</dbReference>
<evidence type="ECO:0000256" key="3">
    <source>
        <dbReference type="ARBA" id="ARBA00022741"/>
    </source>
</evidence>
<dbReference type="InterPro" id="IPR004364">
    <property type="entry name" value="Aa-tRNA-synt_II"/>
</dbReference>
<dbReference type="AlphaFoldDB" id="W3X6V2"/>